<dbReference type="CDD" id="cd00077">
    <property type="entry name" value="HDc"/>
    <property type="match status" value="1"/>
</dbReference>
<keyword evidence="4 8" id="KW-0378">Hydrolase</keyword>
<organism evidence="11 12">
    <name type="scientific">Arsenophonus apicola</name>
    <dbReference type="NCBI Taxonomy" id="2879119"/>
    <lineage>
        <taxon>Bacteria</taxon>
        <taxon>Pseudomonadati</taxon>
        <taxon>Pseudomonadota</taxon>
        <taxon>Gammaproteobacteria</taxon>
        <taxon>Enterobacterales</taxon>
        <taxon>Morganellaceae</taxon>
        <taxon>Arsenophonus</taxon>
    </lineage>
</organism>
<dbReference type="CDD" id="cd04899">
    <property type="entry name" value="ACT_ACR-UUR-like_2"/>
    <property type="match status" value="1"/>
</dbReference>
<evidence type="ECO:0000256" key="8">
    <source>
        <dbReference type="HAMAP-Rule" id="MF_00277"/>
    </source>
</evidence>
<dbReference type="PROSITE" id="PS51831">
    <property type="entry name" value="HD"/>
    <property type="match status" value="1"/>
</dbReference>
<dbReference type="PIRSF" id="PIRSF006288">
    <property type="entry name" value="PII_uridyltransf"/>
    <property type="match status" value="1"/>
</dbReference>
<proteinExistence type="inferred from homology"/>
<dbReference type="HAMAP" id="MF_00277">
    <property type="entry name" value="PII_uridylyl_transf"/>
    <property type="match status" value="1"/>
</dbReference>
<protein>
    <recommendedName>
        <fullName evidence="8">Bifunctional uridylyltransferase/uridylyl-removing enzyme</fullName>
        <shortName evidence="8">UTase/UR</shortName>
    </recommendedName>
    <alternativeName>
        <fullName evidence="8">Bifunctional [protein-PII] modification enzyme</fullName>
    </alternativeName>
    <alternativeName>
        <fullName evidence="8">Bifunctional nitrogen sensor protein</fullName>
    </alternativeName>
    <domain>
        <recommendedName>
            <fullName evidence="8">[Protein-PII] uridylyltransferase</fullName>
            <shortName evidence="8">PII uridylyltransferase</shortName>
            <shortName evidence="8">UTase</shortName>
            <ecNumber evidence="8">2.7.7.59</ecNumber>
        </recommendedName>
    </domain>
    <domain>
        <recommendedName>
            <fullName evidence="8">[Protein-PII]-UMP uridylyl-removing enzyme</fullName>
            <shortName evidence="8">UR</shortName>
            <ecNumber evidence="8">3.1.4.-</ecNumber>
        </recommendedName>
    </domain>
</protein>
<feature type="domain" description="ACT" evidence="9">
    <location>
        <begin position="700"/>
        <end position="779"/>
    </location>
</feature>
<dbReference type="SUPFAM" id="SSF55021">
    <property type="entry name" value="ACT-like"/>
    <property type="match status" value="2"/>
</dbReference>
<dbReference type="InterPro" id="IPR013546">
    <property type="entry name" value="PII_UdlTrfase/GS_AdlTrfase"/>
</dbReference>
<dbReference type="InterPro" id="IPR005105">
    <property type="entry name" value="GlnD_Uridyltrans_N"/>
</dbReference>
<dbReference type="NCBIfam" id="NF003448">
    <property type="entry name" value="PRK05007.1"/>
    <property type="match status" value="1"/>
</dbReference>
<evidence type="ECO:0000256" key="6">
    <source>
        <dbReference type="ARBA" id="ARBA00023268"/>
    </source>
</evidence>
<dbReference type="GO" id="GO:0008773">
    <property type="term" value="F:[protein-PII] uridylyltransferase activity"/>
    <property type="evidence" value="ECO:0007669"/>
    <property type="project" value="UniProtKB-EC"/>
</dbReference>
<comment type="similarity">
    <text evidence="8">Belongs to the GlnD family.</text>
</comment>
<dbReference type="EC" id="2.7.7.59" evidence="8"/>
<evidence type="ECO:0000313" key="11">
    <source>
        <dbReference type="EMBL" id="WGO84030.1"/>
    </source>
</evidence>
<dbReference type="PANTHER" id="PTHR47320">
    <property type="entry name" value="BIFUNCTIONAL URIDYLYLTRANSFERASE/URIDYLYL-REMOVING ENZYME"/>
    <property type="match status" value="1"/>
</dbReference>
<evidence type="ECO:0000256" key="3">
    <source>
        <dbReference type="ARBA" id="ARBA00022737"/>
    </source>
</evidence>
<comment type="catalytic activity">
    <reaction evidence="7">
        <text>guanosine 3',5'-bis(diphosphate) + H2O = GDP + diphosphate + H(+)</text>
        <dbReference type="Rhea" id="RHEA:14253"/>
        <dbReference type="ChEBI" id="CHEBI:15377"/>
        <dbReference type="ChEBI" id="CHEBI:15378"/>
        <dbReference type="ChEBI" id="CHEBI:33019"/>
        <dbReference type="ChEBI" id="CHEBI:58189"/>
        <dbReference type="ChEBI" id="CHEBI:77828"/>
        <dbReference type="EC" id="3.1.7.2"/>
    </reaction>
</comment>
<evidence type="ECO:0000259" key="9">
    <source>
        <dbReference type="PROSITE" id="PS51671"/>
    </source>
</evidence>
<feature type="domain" description="ACT" evidence="9">
    <location>
        <begin position="807"/>
        <end position="885"/>
    </location>
</feature>
<dbReference type="NCBIfam" id="NF002487">
    <property type="entry name" value="PRK01759.1"/>
    <property type="match status" value="1"/>
</dbReference>
<accession>A0ABY8P3F4</accession>
<comment type="catalytic activity">
    <reaction evidence="8">
        <text>[protein-PII]-uridylyl-L-tyrosine + H2O = [protein-PII]-L-tyrosine + UMP + H(+)</text>
        <dbReference type="Rhea" id="RHEA:48600"/>
        <dbReference type="Rhea" id="RHEA-COMP:12147"/>
        <dbReference type="Rhea" id="RHEA-COMP:12148"/>
        <dbReference type="ChEBI" id="CHEBI:15377"/>
        <dbReference type="ChEBI" id="CHEBI:15378"/>
        <dbReference type="ChEBI" id="CHEBI:46858"/>
        <dbReference type="ChEBI" id="CHEBI:57865"/>
        <dbReference type="ChEBI" id="CHEBI:90602"/>
    </reaction>
</comment>
<evidence type="ECO:0000259" key="10">
    <source>
        <dbReference type="PROSITE" id="PS51831"/>
    </source>
</evidence>
<dbReference type="PANTHER" id="PTHR47320:SF1">
    <property type="entry name" value="BIFUNCTIONAL URIDYLYLTRANSFERASE_URIDYLYL-REMOVING ENZYME"/>
    <property type="match status" value="1"/>
</dbReference>
<reference evidence="11 12" key="1">
    <citation type="submission" date="2023-04" db="EMBL/GenBank/DDBJ databases">
        <title>Genome dynamics across the evolutionary transition to endosymbiosis.</title>
        <authorList>
            <person name="Siozios S."/>
            <person name="Nadal-Jimenez P."/>
            <person name="Azagi T."/>
            <person name="Sprong H."/>
            <person name="Frost C.L."/>
            <person name="Parratt S.R."/>
            <person name="Taylor G."/>
            <person name="Brettell L."/>
            <person name="Lew K.C."/>
            <person name="Croft L."/>
            <person name="King K.C."/>
            <person name="Brockhurst M.A."/>
            <person name="Hypsa V."/>
            <person name="Novakova E."/>
            <person name="Darby A.C."/>
            <person name="Hurst G.D.D."/>
        </authorList>
    </citation>
    <scope>NUCLEOTIDE SEQUENCE [LARGE SCALE GENOMIC DNA]</scope>
    <source>
        <strain evidence="12">aApi_AU</strain>
    </source>
</reference>
<dbReference type="SUPFAM" id="SSF81301">
    <property type="entry name" value="Nucleotidyltransferase"/>
    <property type="match status" value="1"/>
</dbReference>
<evidence type="ECO:0000313" key="12">
    <source>
        <dbReference type="Proteomes" id="UP001231859"/>
    </source>
</evidence>
<evidence type="ECO:0000256" key="4">
    <source>
        <dbReference type="ARBA" id="ARBA00022801"/>
    </source>
</evidence>
<dbReference type="InterPro" id="IPR045865">
    <property type="entry name" value="ACT-like_dom_sf"/>
</dbReference>
<dbReference type="Proteomes" id="UP001231859">
    <property type="component" value="Chromosome"/>
</dbReference>
<keyword evidence="12" id="KW-1185">Reference proteome</keyword>
<dbReference type="InterPro" id="IPR043519">
    <property type="entry name" value="NT_sf"/>
</dbReference>
<gene>
    <name evidence="8 11" type="primary">glnD</name>
    <name evidence="11" type="ORF">QG404_03735</name>
</gene>
<evidence type="ECO:0000256" key="1">
    <source>
        <dbReference type="ARBA" id="ARBA00022679"/>
    </source>
</evidence>
<keyword evidence="5 8" id="KW-0460">Magnesium</keyword>
<keyword evidence="3" id="KW-0677">Repeat</keyword>
<comment type="catalytic activity">
    <reaction evidence="8">
        <text>[protein-PII]-L-tyrosine + UTP = [protein-PII]-uridylyl-L-tyrosine + diphosphate</text>
        <dbReference type="Rhea" id="RHEA:13673"/>
        <dbReference type="Rhea" id="RHEA-COMP:12147"/>
        <dbReference type="Rhea" id="RHEA-COMP:12148"/>
        <dbReference type="ChEBI" id="CHEBI:33019"/>
        <dbReference type="ChEBI" id="CHEBI:46398"/>
        <dbReference type="ChEBI" id="CHEBI:46858"/>
        <dbReference type="ChEBI" id="CHEBI:90602"/>
        <dbReference type="EC" id="2.7.7.59"/>
    </reaction>
</comment>
<evidence type="ECO:0000256" key="7">
    <source>
        <dbReference type="ARBA" id="ARBA00047968"/>
    </source>
</evidence>
<evidence type="ECO:0000256" key="5">
    <source>
        <dbReference type="ARBA" id="ARBA00022842"/>
    </source>
</evidence>
<feature type="region of interest" description="Uridylyltransferase" evidence="8">
    <location>
        <begin position="1"/>
        <end position="340"/>
    </location>
</feature>
<dbReference type="EMBL" id="CP123759">
    <property type="protein sequence ID" value="WGO84030.1"/>
    <property type="molecule type" value="Genomic_DNA"/>
</dbReference>
<dbReference type="InterPro" id="IPR006674">
    <property type="entry name" value="HD_domain"/>
</dbReference>
<dbReference type="Pfam" id="PF03445">
    <property type="entry name" value="DUF294"/>
    <property type="match status" value="1"/>
</dbReference>
<dbReference type="SMART" id="SM00471">
    <property type="entry name" value="HDc"/>
    <property type="match status" value="1"/>
</dbReference>
<dbReference type="InterPro" id="IPR010043">
    <property type="entry name" value="UTase/UR"/>
</dbReference>
<feature type="region of interest" description="Uridylyl-removing" evidence="8">
    <location>
        <begin position="341"/>
        <end position="699"/>
    </location>
</feature>
<dbReference type="NCBIfam" id="TIGR01693">
    <property type="entry name" value="UTase_glnD"/>
    <property type="match status" value="1"/>
</dbReference>
<dbReference type="InterPro" id="IPR003607">
    <property type="entry name" value="HD/PDEase_dom"/>
</dbReference>
<keyword evidence="6 8" id="KW-0511">Multifunctional enzyme</keyword>
<keyword evidence="2 8" id="KW-0548">Nucleotidyltransferase</keyword>
<comment type="cofactor">
    <cofactor evidence="8">
        <name>Mg(2+)</name>
        <dbReference type="ChEBI" id="CHEBI:18420"/>
    </cofactor>
</comment>
<sequence length="887" mass="102027">MMKSNQPVPLILTLDKLSQEDFTLPLLKQQVERLQKWLEQSFKQGVAATELIAMRSHYLDKLLQRLWQIHGFAAIPQLSLIAVGGYGRQELHPLSDIDLLILSQHPLATTITAKIGQFITLLWDLGFQIGHSVRTFEECLQAGQADLSIATNLFESRLICGDQSLFRSLQQAIFNDNFWPSDMFFATKRSEQHLRHQRYHSTSYNLEPDIKSSPGGLRDIHILLWVARRHFGATTIKQTVQFGFLSPAEYRELNICLNFLLRIRFALHLITKRYDNRLLFEHQLNVARLLGYQGEDNQPVEQMMKDYYRATRRVQELNSMLLQLFDEAILSEKNLAAPYKLDHEFQLRGALIDLIDSSLFHRDPTAILRLFYQMAEHINIQGIYSATLRQLRLACQKLAKPLCEIPLAREIFITILRHPRAVKGAIVPMHLHDVLSAYMPVWQNIVGQMQFDLFHAYTVDEHTIRVLQKLDQFADEKNNSQHPLCVAIYAKLAQPEILRLAAMFHDIAKGRKGDHSELGAKDAKQFALAHGLSEPDSSLIAWLVRQHLLMSVTAQRRDIQDPVVIKQFAREVKSINRLDYLLCLTVADICATNNTLWNSWKQSLLKELYLITKKQLNQGAQAIPTLRQRIQLHRLQALTLLQEKNIDEDELKKLWSRCHADYFLRHNPQQLAWHASALLKHNLDQPLVLISTVSVHGGTEIFIWCPDRPSLFAAVAGELDRRNLNIHSAQIFTNKDNMTMDTFVVLDPKGLPLALDRYENIRQALLKVINTTDNQTLKTRNAHHKFRHFNVPTKVHFLPNQNARRTYMELVALDKPGLLAQIGNIFTEMAMLLHGARITTIGERVEDLFVLTDQNNQALDQNSQQKLAEKLTQALTSIDKEKSKHVK</sequence>
<evidence type="ECO:0000256" key="2">
    <source>
        <dbReference type="ARBA" id="ARBA00022695"/>
    </source>
</evidence>
<dbReference type="CDD" id="cd04900">
    <property type="entry name" value="ACT_UUR-like_1"/>
    <property type="match status" value="1"/>
</dbReference>
<dbReference type="SUPFAM" id="SSF81593">
    <property type="entry name" value="Nucleotidyltransferase substrate binding subunit/domain"/>
    <property type="match status" value="1"/>
</dbReference>
<dbReference type="InterPro" id="IPR002912">
    <property type="entry name" value="ACT_dom"/>
</dbReference>
<comment type="function">
    <text evidence="8">Modifies, by uridylylation and deuridylylation, the PII regulatory proteins (GlnB and homologs), in response to the nitrogen status of the cell that GlnD senses through the glutamine level. Under low glutamine levels, catalyzes the conversion of the PII proteins and UTP to PII-UMP and PPi, while under higher glutamine levels, GlnD hydrolyzes PII-UMP to PII and UMP (deuridylylation). Thus, controls uridylylation state and activity of the PII proteins, and plays an important role in the regulation of nitrogen metabolism.</text>
</comment>
<dbReference type="Pfam" id="PF01966">
    <property type="entry name" value="HD"/>
    <property type="match status" value="1"/>
</dbReference>
<dbReference type="Pfam" id="PF08335">
    <property type="entry name" value="GlnD_UR_UTase"/>
    <property type="match status" value="1"/>
</dbReference>
<feature type="domain" description="HD" evidence="10">
    <location>
        <begin position="459"/>
        <end position="581"/>
    </location>
</feature>
<dbReference type="EC" id="3.1.4.-" evidence="8"/>
<name>A0ABY8P3F4_9GAMM</name>
<dbReference type="SUPFAM" id="SSF109604">
    <property type="entry name" value="HD-domain/PDEase-like"/>
    <property type="match status" value="1"/>
</dbReference>
<dbReference type="Gene3D" id="1.20.120.330">
    <property type="entry name" value="Nucleotidyltransferases domain 2"/>
    <property type="match status" value="1"/>
</dbReference>
<dbReference type="Pfam" id="PF01842">
    <property type="entry name" value="ACT"/>
    <property type="match status" value="1"/>
</dbReference>
<dbReference type="PROSITE" id="PS51671">
    <property type="entry name" value="ACT"/>
    <property type="match status" value="2"/>
</dbReference>
<comment type="activity regulation">
    <text evidence="8">Uridylyltransferase (UTase) activity is inhibited by glutamine, while glutamine activates uridylyl-removing (UR) activity.</text>
</comment>
<dbReference type="CDD" id="cd05401">
    <property type="entry name" value="NT_GlnE_GlnD_like"/>
    <property type="match status" value="1"/>
</dbReference>
<keyword evidence="1 8" id="KW-0808">Transferase</keyword>
<dbReference type="Gene3D" id="1.10.3210.10">
    <property type="entry name" value="Hypothetical protein af1432"/>
    <property type="match status" value="1"/>
</dbReference>
<comment type="domain">
    <text evidence="8">Has four distinct domains: an N-terminal nucleotidyltransferase (NT) domain responsible for UTase activity, a central HD domain that encodes UR activity, and two C-terminal ACT domains that seem to have a role in glutamine sensing.</text>
</comment>